<name>A0A9X4S5J4_9LACT</name>
<proteinExistence type="predicted"/>
<accession>A0A9X4S5J4</accession>
<dbReference type="Pfam" id="PF15432">
    <property type="entry name" value="Sec-ASP3"/>
    <property type="match status" value="1"/>
</dbReference>
<dbReference type="RefSeq" id="WP_278229511.1">
    <property type="nucleotide sequence ID" value="NZ_JAOWLY010000028.1"/>
</dbReference>
<dbReference type="NCBIfam" id="TIGR03711">
    <property type="entry name" value="acc_sec_asp3"/>
    <property type="match status" value="1"/>
</dbReference>
<protein>
    <submittedName>
        <fullName evidence="1">Accessory Sec system protein Asp3</fullName>
    </submittedName>
</protein>
<dbReference type="Proteomes" id="UP001152614">
    <property type="component" value="Unassembled WGS sequence"/>
</dbReference>
<dbReference type="AlphaFoldDB" id="A0A9X4S5J4"/>
<dbReference type="EMBL" id="JAOWLY010000028">
    <property type="protein sequence ID" value="MDG4985205.1"/>
    <property type="molecule type" value="Genomic_DNA"/>
</dbReference>
<gene>
    <name evidence="1" type="primary">asp3</name>
    <name evidence="1" type="ORF">OGZ51_13755</name>
</gene>
<comment type="caution">
    <text evidence="1">The sequence shown here is derived from an EMBL/GenBank/DDBJ whole genome shotgun (WGS) entry which is preliminary data.</text>
</comment>
<sequence length="265" mass="30183">MSELYLMRWPQNLSAVYVNGATIQYSQDQSVFYANEVLSPGQTICTWSSATDYLASGNSPSLPLLKINKTYELSLRLKADNDLPVQVQIDFFDGHRKVLDSYRGDQSRMSFKVPKGMVSYEVRLVNLKHEWLRFEFLTIGEIGAMERIFEVAFSRHYEWVHVLPLRGSSHKTVQLIINQGPRNVLPVSLHESIDVEQIFITTDGQAIESLIQSLSHTLDFKPEAQLSLEAGLGYYYLPSEFIIKLKAGLRQIEILGGKNNDELDH</sequence>
<evidence type="ECO:0000313" key="1">
    <source>
        <dbReference type="EMBL" id="MDG4985205.1"/>
    </source>
</evidence>
<dbReference type="GO" id="GO:0015031">
    <property type="term" value="P:protein transport"/>
    <property type="evidence" value="ECO:0007669"/>
    <property type="project" value="InterPro"/>
</dbReference>
<reference evidence="1" key="1">
    <citation type="submission" date="2022-10" db="EMBL/GenBank/DDBJ databases">
        <authorList>
            <person name="Turner M.S."/>
            <person name="Huang W."/>
        </authorList>
    </citation>
    <scope>NUCLEOTIDE SEQUENCE</scope>
    <source>
        <strain evidence="1">3</strain>
    </source>
</reference>
<evidence type="ECO:0000313" key="2">
    <source>
        <dbReference type="Proteomes" id="UP001152614"/>
    </source>
</evidence>
<reference evidence="1" key="2">
    <citation type="journal article" date="2023" name="Food Microbiol.">
        <title>Evaluation of the fermentation potential of lactic acid bacteria isolated from herbs, fruits and vegetables as starter cultures in nut-based milk alternatives.</title>
        <authorList>
            <person name="Huang W."/>
            <person name="Dong A."/>
            <person name="Pham H.T."/>
            <person name="Zhou C."/>
            <person name="Huo Z."/>
            <person name="Watjen A.P."/>
            <person name="Prakash S."/>
            <person name="Bang-Berthelsen C.H."/>
            <person name="Turner M.S."/>
        </authorList>
    </citation>
    <scope>NUCLEOTIDE SEQUENCE</scope>
    <source>
        <strain evidence="1">3</strain>
    </source>
</reference>
<organism evidence="1 2">
    <name type="scientific">Lactococcus lactis</name>
    <dbReference type="NCBI Taxonomy" id="1358"/>
    <lineage>
        <taxon>Bacteria</taxon>
        <taxon>Bacillati</taxon>
        <taxon>Bacillota</taxon>
        <taxon>Bacilli</taxon>
        <taxon>Lactobacillales</taxon>
        <taxon>Streptococcaceae</taxon>
        <taxon>Lactococcus</taxon>
    </lineage>
</organism>
<dbReference type="InterPro" id="IPR022259">
    <property type="entry name" value="Acessory_Sec_prot_Asp3"/>
</dbReference>